<organism evidence="3 4">
    <name type="scientific">Methanococcus aeolicus (strain ATCC BAA-1280 / DSM 17508 / OCM 812 / Nankai-3)</name>
    <dbReference type="NCBI Taxonomy" id="419665"/>
    <lineage>
        <taxon>Archaea</taxon>
        <taxon>Methanobacteriati</taxon>
        <taxon>Methanobacteriota</taxon>
        <taxon>Methanomada group</taxon>
        <taxon>Methanococci</taxon>
        <taxon>Methanococcales</taxon>
        <taxon>Methanococcaceae</taxon>
        <taxon>Methanococcus</taxon>
    </lineage>
</organism>
<protein>
    <submittedName>
        <fullName evidence="3">Glycosyltransferase 28 domain-containing protein</fullName>
    </submittedName>
</protein>
<dbReference type="CDD" id="cd03785">
    <property type="entry name" value="GT28_MurG"/>
    <property type="match status" value="1"/>
</dbReference>
<dbReference type="Proteomes" id="UP000001106">
    <property type="component" value="Chromosome"/>
</dbReference>
<dbReference type="InterPro" id="IPR007235">
    <property type="entry name" value="Glyco_trans_28_C"/>
</dbReference>
<sequence length="359" mass="40934">MKILISVCGEGLGHTTRCIAMGQEISKEHDVAYIAYGKSKEFIEKYNYKVFETCPEIKLTGKNGKFDIKRSIFNNEYNPAKAILIEKNIIKKYNPDIVISDCKYSTIVASKLLKIPYYIMTNQNYTGTHKKEKIVVYPVMKILNAINKSAKNVIIPDLPAPNTICQYNLKNIGNSMYLGPLIRYDLKDYVVNRGDYILSIIGGFEYRFGILEELNKLAEEKNLKIKMVCGSHEVAKKINNKKSKTVEVIPVAKDIGLLMKNCSFVVCHGGHSTLMEAISFGKPMITIPDLDHPEQENNTKKIQELKCGIQLSHRNLNDLKYAIDEMNNNNIYFKNAEKLSEICKKYNGRENIKNIIDNR</sequence>
<reference evidence="3" key="1">
    <citation type="submission" date="2007-06" db="EMBL/GenBank/DDBJ databases">
        <title>Complete sequence of Methanococcus aeolicus Nankai-3.</title>
        <authorList>
            <consortium name="US DOE Joint Genome Institute"/>
            <person name="Copeland A."/>
            <person name="Lucas S."/>
            <person name="Lapidus A."/>
            <person name="Barry K."/>
            <person name="Glavina del Rio T."/>
            <person name="Dalin E."/>
            <person name="Tice H."/>
            <person name="Pitluck S."/>
            <person name="Chain P."/>
            <person name="Malfatti S."/>
            <person name="Shin M."/>
            <person name="Vergez L."/>
            <person name="Schmutz J."/>
            <person name="Larimer F."/>
            <person name="Land M."/>
            <person name="Hauser L."/>
            <person name="Kyrpides N."/>
            <person name="Lykidis A."/>
            <person name="Sieprawska-Lupa M."/>
            <person name="Whitman W.B."/>
            <person name="Richardson P."/>
        </authorList>
    </citation>
    <scope>NUCLEOTIDE SEQUENCE [LARGE SCALE GENOMIC DNA]</scope>
    <source>
        <strain evidence="3">Nankai-3</strain>
    </source>
</reference>
<keyword evidence="4" id="KW-1185">Reference proteome</keyword>
<evidence type="ECO:0000256" key="1">
    <source>
        <dbReference type="ARBA" id="ARBA00006962"/>
    </source>
</evidence>
<dbReference type="InterPro" id="IPR005262">
    <property type="entry name" value="MJ1255-like"/>
</dbReference>
<evidence type="ECO:0000313" key="3">
    <source>
        <dbReference type="EMBL" id="ABR56403.1"/>
    </source>
</evidence>
<dbReference type="eggNOG" id="arCOG01393">
    <property type="taxonomic scope" value="Archaea"/>
</dbReference>
<gene>
    <name evidence="3" type="ordered locus">Maeo_0820</name>
</gene>
<dbReference type="GO" id="GO:0016758">
    <property type="term" value="F:hexosyltransferase activity"/>
    <property type="evidence" value="ECO:0007669"/>
    <property type="project" value="InterPro"/>
</dbReference>
<dbReference type="NCBIfam" id="TIGR00661">
    <property type="entry name" value="MJ1255"/>
    <property type="match status" value="1"/>
</dbReference>
<evidence type="ECO:0000259" key="2">
    <source>
        <dbReference type="Pfam" id="PF04101"/>
    </source>
</evidence>
<proteinExistence type="inferred from homology"/>
<dbReference type="PANTHER" id="PTHR21015">
    <property type="entry name" value="UDP-N-ACETYLGLUCOSAMINE--N-ACETYLMURAMYL-(PENTAPEPTIDE) PYROPHOSPHORYL-UNDECAPRENOL N-ACETYLGLUCOSAMINE TRANSFERASE 1"/>
    <property type="match status" value="1"/>
</dbReference>
<accession>A6UV81</accession>
<dbReference type="Gene3D" id="3.40.50.2000">
    <property type="entry name" value="Glycogen Phosphorylase B"/>
    <property type="match status" value="2"/>
</dbReference>
<dbReference type="EMBL" id="CP000743">
    <property type="protein sequence ID" value="ABR56403.1"/>
    <property type="molecule type" value="Genomic_DNA"/>
</dbReference>
<dbReference type="STRING" id="419665.Maeo_0820"/>
<dbReference type="PANTHER" id="PTHR21015:SF22">
    <property type="entry name" value="GLYCOSYLTRANSFERASE"/>
    <property type="match status" value="1"/>
</dbReference>
<dbReference type="OrthoDB" id="46222at2157"/>
<dbReference type="KEGG" id="mae:Maeo_0820"/>
<dbReference type="Pfam" id="PF04101">
    <property type="entry name" value="Glyco_tran_28_C"/>
    <property type="match status" value="1"/>
</dbReference>
<comment type="similarity">
    <text evidence="1">Belongs to the glycosyltransferase 28 family.</text>
</comment>
<dbReference type="GeneID" id="5327630"/>
<evidence type="ECO:0000313" key="4">
    <source>
        <dbReference type="Proteomes" id="UP000001106"/>
    </source>
</evidence>
<dbReference type="RefSeq" id="WP_011973535.1">
    <property type="nucleotide sequence ID" value="NC_009635.1"/>
</dbReference>
<name>A6UV81_META3</name>
<dbReference type="Pfam" id="PF13528">
    <property type="entry name" value="Glyco_trans_1_3"/>
    <property type="match status" value="1"/>
</dbReference>
<dbReference type="SUPFAM" id="SSF53756">
    <property type="entry name" value="UDP-Glycosyltransferase/glycogen phosphorylase"/>
    <property type="match status" value="1"/>
</dbReference>
<dbReference type="HOGENOM" id="CLU_060247_0_0_2"/>
<feature type="domain" description="Glycosyl transferase family 28 C-terminal" evidence="2">
    <location>
        <begin position="210"/>
        <end position="338"/>
    </location>
</feature>
<dbReference type="AlphaFoldDB" id="A6UV81"/>
<dbReference type="CAZy" id="GT1">
    <property type="family name" value="Glycosyltransferase Family 1"/>
</dbReference>